<evidence type="ECO:0000313" key="6">
    <source>
        <dbReference type="Proteomes" id="UP000192721"/>
    </source>
</evidence>
<dbReference type="PANTHER" id="PTHR13170:SF16">
    <property type="entry name" value="PROTEIN O-GLCNACASE"/>
    <property type="match status" value="1"/>
</dbReference>
<protein>
    <submittedName>
        <fullName evidence="5">Hyaluronidase</fullName>
    </submittedName>
</protein>
<evidence type="ECO:0000313" key="5">
    <source>
        <dbReference type="EMBL" id="OQS36543.1"/>
    </source>
</evidence>
<evidence type="ECO:0000256" key="1">
    <source>
        <dbReference type="ARBA" id="ARBA00022801"/>
    </source>
</evidence>
<gene>
    <name evidence="5" type="ORF">B0T45_15870</name>
</gene>
<comment type="caution">
    <text evidence="5">The sequence shown here is derived from an EMBL/GenBank/DDBJ whole genome shotgun (WGS) entry which is preliminary data.</text>
</comment>
<dbReference type="PROSITE" id="PS52009">
    <property type="entry name" value="GH84"/>
    <property type="match status" value="1"/>
</dbReference>
<dbReference type="InterPro" id="IPR017853">
    <property type="entry name" value="GH"/>
</dbReference>
<name>A0A1W0CPH5_9NEIS</name>
<dbReference type="Proteomes" id="UP000192721">
    <property type="component" value="Unassembled WGS sequence"/>
</dbReference>
<dbReference type="GO" id="GO:1901135">
    <property type="term" value="P:carbohydrate derivative metabolic process"/>
    <property type="evidence" value="ECO:0007669"/>
    <property type="project" value="UniProtKB-ARBA"/>
</dbReference>
<accession>A0A1W0CPH5</accession>
<proteinExistence type="inferred from homology"/>
<keyword evidence="2 3" id="KW-0326">Glycosidase</keyword>
<dbReference type="Pfam" id="PF07555">
    <property type="entry name" value="NAGidase"/>
    <property type="match status" value="1"/>
</dbReference>
<feature type="active site" description="Proton donor" evidence="3">
    <location>
        <position position="118"/>
    </location>
</feature>
<sequence length="354" mass="40258">MNIPLGIIEGFYGKPWNWAQRELLVTTLAAHGYRFYLYAPKADAYLRREWQQDYPAEQEARLAAFAVHCQRQEVSFGMGLSPYEAYLNFNDDARRALARKLEQMQRIGIRQLAILFDDMRGDLPDLAERQAEIVAWVRQRCEVERLLVCPSYYSSDPVLDRVFGQRPAGYLQQLGQWLAPNIDIFWTGEEVCSREISPGHLLQVGKWLGRKPVLWDNYPVNDGARMSQYLHVRGFTGRSAANAELLAAHGINPAQQAALSLIPALTLADSYRLGPRYQYGASMRRAAQVVAGEELADMLWRDLLTLQDVGLDQLGERAVALRARYAAVDHPCAREVVAWLDGEYRISELEVQTQ</sequence>
<dbReference type="InterPro" id="IPR011496">
    <property type="entry name" value="O-GlcNAcase_cat"/>
</dbReference>
<dbReference type="PANTHER" id="PTHR13170">
    <property type="entry name" value="O-GLCNACASE"/>
    <property type="match status" value="1"/>
</dbReference>
<keyword evidence="1 3" id="KW-0378">Hydrolase</keyword>
<organism evidence="5 6">
    <name type="scientific">Chromobacterium haemolyticum</name>
    <dbReference type="NCBI Taxonomy" id="394935"/>
    <lineage>
        <taxon>Bacteria</taxon>
        <taxon>Pseudomonadati</taxon>
        <taxon>Pseudomonadota</taxon>
        <taxon>Betaproteobacteria</taxon>
        <taxon>Neisseriales</taxon>
        <taxon>Chromobacteriaceae</taxon>
        <taxon>Chromobacterium</taxon>
    </lineage>
</organism>
<evidence type="ECO:0000256" key="2">
    <source>
        <dbReference type="ARBA" id="ARBA00023295"/>
    </source>
</evidence>
<dbReference type="SUPFAM" id="SSF51445">
    <property type="entry name" value="(Trans)glycosidases"/>
    <property type="match status" value="1"/>
</dbReference>
<reference evidence="5 6" key="1">
    <citation type="submission" date="2017-02" db="EMBL/GenBank/DDBJ databases">
        <title>Chromobacterium haemolyticum H5244.</title>
        <authorList>
            <person name="Gulvik C.A."/>
        </authorList>
    </citation>
    <scope>NUCLEOTIDE SEQUENCE [LARGE SCALE GENOMIC DNA]</scope>
    <source>
        <strain evidence="5 6">H5244</strain>
    </source>
</reference>
<dbReference type="GO" id="GO:0015929">
    <property type="term" value="F:hexosaminidase activity"/>
    <property type="evidence" value="ECO:0007669"/>
    <property type="project" value="UniProtKB-ARBA"/>
</dbReference>
<dbReference type="Gene3D" id="3.20.20.80">
    <property type="entry name" value="Glycosidases"/>
    <property type="match status" value="1"/>
</dbReference>
<comment type="similarity">
    <text evidence="3">Belongs to the glycosyl hydrolase 84 family.</text>
</comment>
<dbReference type="RefSeq" id="WP_081556145.1">
    <property type="nucleotide sequence ID" value="NZ_MUKV01000022.1"/>
</dbReference>
<dbReference type="InterPro" id="IPR051822">
    <property type="entry name" value="Glycosyl_Hydrolase_84"/>
</dbReference>
<evidence type="ECO:0000256" key="3">
    <source>
        <dbReference type="PROSITE-ProRule" id="PRU01353"/>
    </source>
</evidence>
<feature type="domain" description="GH84" evidence="4">
    <location>
        <begin position="3"/>
        <end position="275"/>
    </location>
</feature>
<evidence type="ECO:0000259" key="4">
    <source>
        <dbReference type="PROSITE" id="PS52009"/>
    </source>
</evidence>
<dbReference type="AlphaFoldDB" id="A0A1W0CPH5"/>
<dbReference type="EMBL" id="MUKV01000022">
    <property type="protein sequence ID" value="OQS36543.1"/>
    <property type="molecule type" value="Genomic_DNA"/>
</dbReference>